<keyword evidence="5" id="KW-1185">Reference proteome</keyword>
<dbReference type="PROSITE" id="PS50835">
    <property type="entry name" value="IG_LIKE"/>
    <property type="match status" value="2"/>
</dbReference>
<sequence>MRLDDIIIQRRRCCASVPDLQAIPNLSIYVPSDDITLVCCSQYQLSHQIFEFYKEDSIIHSTEHNRRCTSYMMNIRSQQDVGPYYCACKALENGTYEQSNKSEPIIFQFADIPLPPAIMLEPSLPVYTTKESIHLVCEPPDGAAAKIVQIYREEKKIHEETASKSQYVISASAKDAPGKYYCTYWVEMNGRSLGSPPSEHVTVTVASVPPTPSLSLSPEYLVYIKGELVNLTCSLPAGFTVTKVQFYRNGELFPVTNIQQRNLFVTVALDTITTVNFTCKYFAEMSGRTMASESSNEVTIIITEPPPVPSITLQPLQPVYITGEEVSVICSVPRHLEDNLKFIKFYRFGLNIHTCERKCKYTVTNSNTQLNGDYSCGFSILKHGRELLAHSQSIQVTFTDVPQTPSVVLKPMQPVYLKEETVSISCSFPEKSRAIKIQYFKDKQEFQAPEKMSTIVATNLSLENTGVYTCQYWLNYSGRHISSLRSPPISIIVEDVPQSPAIDLNPMLPTYLRGEYISITCNPPNNFNVVHTKYFKDDKKFHTSWDNIHSMPTLSLENKGNYSCGYMCNRYGRHVFSKRSRSVFINVVGKWPRDAACAQMELAYVTPLRTTNGERGGIFLKPSLHQNGDFTKILVLIESTAWDGDQ</sequence>
<name>A0ABN9MGM9_9NEOB</name>
<dbReference type="SUPFAM" id="SSF48726">
    <property type="entry name" value="Immunoglobulin"/>
    <property type="match status" value="5"/>
</dbReference>
<dbReference type="Proteomes" id="UP001176940">
    <property type="component" value="Unassembled WGS sequence"/>
</dbReference>
<keyword evidence="1" id="KW-0732">Signal</keyword>
<evidence type="ECO:0000256" key="2">
    <source>
        <dbReference type="ARBA" id="ARBA00023157"/>
    </source>
</evidence>
<dbReference type="InterPro" id="IPR003599">
    <property type="entry name" value="Ig_sub"/>
</dbReference>
<reference evidence="4" key="1">
    <citation type="submission" date="2023-07" db="EMBL/GenBank/DDBJ databases">
        <authorList>
            <person name="Stuckert A."/>
        </authorList>
    </citation>
    <scope>NUCLEOTIDE SEQUENCE</scope>
</reference>
<dbReference type="InterPro" id="IPR007110">
    <property type="entry name" value="Ig-like_dom"/>
</dbReference>
<dbReference type="InterPro" id="IPR013783">
    <property type="entry name" value="Ig-like_fold"/>
</dbReference>
<dbReference type="Gene3D" id="2.60.40.10">
    <property type="entry name" value="Immunoglobulins"/>
    <property type="match status" value="5"/>
</dbReference>
<evidence type="ECO:0000259" key="3">
    <source>
        <dbReference type="PROSITE" id="PS50835"/>
    </source>
</evidence>
<dbReference type="InterPro" id="IPR036179">
    <property type="entry name" value="Ig-like_dom_sf"/>
</dbReference>
<dbReference type="PANTHER" id="PTHR11481">
    <property type="entry name" value="IMMUNOGLOBULIN FC RECEPTOR"/>
    <property type="match status" value="1"/>
</dbReference>
<dbReference type="Pfam" id="PF13895">
    <property type="entry name" value="Ig_2"/>
    <property type="match status" value="2"/>
</dbReference>
<protein>
    <recommendedName>
        <fullName evidence="3">Ig-like domain-containing protein</fullName>
    </recommendedName>
</protein>
<evidence type="ECO:0000313" key="5">
    <source>
        <dbReference type="Proteomes" id="UP001176940"/>
    </source>
</evidence>
<keyword evidence="2" id="KW-1015">Disulfide bond</keyword>
<gene>
    <name evidence="4" type="ORF">RIMI_LOCUS18256933</name>
</gene>
<evidence type="ECO:0000256" key="1">
    <source>
        <dbReference type="ARBA" id="ARBA00022729"/>
    </source>
</evidence>
<feature type="domain" description="Ig-like" evidence="3">
    <location>
        <begin position="405"/>
        <end position="471"/>
    </location>
</feature>
<accession>A0ABN9MGM9</accession>
<dbReference type="SMART" id="SM00409">
    <property type="entry name" value="IG"/>
    <property type="match status" value="3"/>
</dbReference>
<feature type="domain" description="Ig-like" evidence="3">
    <location>
        <begin position="212"/>
        <end position="299"/>
    </location>
</feature>
<dbReference type="EMBL" id="CAUEEQ010055232">
    <property type="protein sequence ID" value="CAJ0962537.1"/>
    <property type="molecule type" value="Genomic_DNA"/>
</dbReference>
<dbReference type="PANTHER" id="PTHR11481:SF60">
    <property type="entry name" value="IG-LIKE DOMAIN-CONTAINING PROTEIN"/>
    <property type="match status" value="1"/>
</dbReference>
<organism evidence="4 5">
    <name type="scientific">Ranitomeya imitator</name>
    <name type="common">mimic poison frog</name>
    <dbReference type="NCBI Taxonomy" id="111125"/>
    <lineage>
        <taxon>Eukaryota</taxon>
        <taxon>Metazoa</taxon>
        <taxon>Chordata</taxon>
        <taxon>Craniata</taxon>
        <taxon>Vertebrata</taxon>
        <taxon>Euteleostomi</taxon>
        <taxon>Amphibia</taxon>
        <taxon>Batrachia</taxon>
        <taxon>Anura</taxon>
        <taxon>Neobatrachia</taxon>
        <taxon>Hyloidea</taxon>
        <taxon>Dendrobatidae</taxon>
        <taxon>Dendrobatinae</taxon>
        <taxon>Ranitomeya</taxon>
    </lineage>
</organism>
<comment type="caution">
    <text evidence="4">The sequence shown here is derived from an EMBL/GenBank/DDBJ whole genome shotgun (WGS) entry which is preliminary data.</text>
</comment>
<dbReference type="InterPro" id="IPR050488">
    <property type="entry name" value="Ig_Fc_receptor"/>
</dbReference>
<evidence type="ECO:0000313" key="4">
    <source>
        <dbReference type="EMBL" id="CAJ0962537.1"/>
    </source>
</evidence>
<proteinExistence type="predicted"/>